<comment type="caution">
    <text evidence="1">The sequence shown here is derived from an EMBL/GenBank/DDBJ whole genome shotgun (WGS) entry which is preliminary data.</text>
</comment>
<keyword evidence="2" id="KW-1185">Reference proteome</keyword>
<dbReference type="EMBL" id="MSIE01000132">
    <property type="protein sequence ID" value="OLF05800.1"/>
    <property type="molecule type" value="Genomic_DNA"/>
</dbReference>
<sequence>MVMGAGFEALHQLAGEAERMSRVLAGPAPAEHAGQDRSGTVHVVVDEAGAVVDARLDRDWYDSVDARVLGAAVLEAVDAAGVARLSAWAEAVAEAQETTGSTSVAPPPVPAGPVHIDPPADLVDRLLTLLHRAGREAEAEAKTAAAAEDYRRRLVRGSSDGGHVTVGMDGPRVVEVQIETDTRWIGTANHLEIASELRSAFEAARAAVAEAAPRRRSDSAIEELRALTDNPREFVAALFGTRL</sequence>
<evidence type="ECO:0000313" key="1">
    <source>
        <dbReference type="EMBL" id="OLF05800.1"/>
    </source>
</evidence>
<evidence type="ECO:0008006" key="3">
    <source>
        <dbReference type="Google" id="ProtNLM"/>
    </source>
</evidence>
<dbReference type="Gene3D" id="3.30.1310.10">
    <property type="entry name" value="Nucleoid-associated protein YbaB-like domain"/>
    <property type="match status" value="1"/>
</dbReference>
<protein>
    <recommendedName>
        <fullName evidence="3">YbaB/EbfC family DNA-binding protein</fullName>
    </recommendedName>
</protein>
<evidence type="ECO:0000313" key="2">
    <source>
        <dbReference type="Proteomes" id="UP000185596"/>
    </source>
</evidence>
<gene>
    <name evidence="1" type="ORF">BU204_36860</name>
</gene>
<dbReference type="RefSeq" id="WP_075130426.1">
    <property type="nucleotide sequence ID" value="NZ_MSIE01000132.1"/>
</dbReference>
<dbReference type="Proteomes" id="UP000185596">
    <property type="component" value="Unassembled WGS sequence"/>
</dbReference>
<dbReference type="STRING" id="1912961.BU204_36860"/>
<dbReference type="InterPro" id="IPR036894">
    <property type="entry name" value="YbaB-like_sf"/>
</dbReference>
<accession>A0A1Q8BUL2</accession>
<dbReference type="AlphaFoldDB" id="A0A1Q8BUL2"/>
<reference evidence="1 2" key="1">
    <citation type="submission" date="2016-12" db="EMBL/GenBank/DDBJ databases">
        <title>The draft genome sequence of Actinophytocola sp. 11-183.</title>
        <authorList>
            <person name="Wang W."/>
            <person name="Yuan L."/>
        </authorList>
    </citation>
    <scope>NUCLEOTIDE SEQUENCE [LARGE SCALE GENOMIC DNA]</scope>
    <source>
        <strain evidence="1 2">11-183</strain>
    </source>
</reference>
<name>A0A1Q8BUL2_9PSEU</name>
<organism evidence="1 2">
    <name type="scientific">Actinophytocola xanthii</name>
    <dbReference type="NCBI Taxonomy" id="1912961"/>
    <lineage>
        <taxon>Bacteria</taxon>
        <taxon>Bacillati</taxon>
        <taxon>Actinomycetota</taxon>
        <taxon>Actinomycetes</taxon>
        <taxon>Pseudonocardiales</taxon>
        <taxon>Pseudonocardiaceae</taxon>
    </lineage>
</organism>
<proteinExistence type="predicted"/>